<keyword evidence="3" id="KW-1185">Reference proteome</keyword>
<dbReference type="EMBL" id="WJEE01000021">
    <property type="protein sequence ID" value="MRI66862.1"/>
    <property type="molecule type" value="Genomic_DNA"/>
</dbReference>
<keyword evidence="1" id="KW-1133">Transmembrane helix</keyword>
<dbReference type="AlphaFoldDB" id="A0A6N7R064"/>
<proteinExistence type="predicted"/>
<dbReference type="RefSeq" id="WP_153835522.1">
    <property type="nucleotide sequence ID" value="NZ_JBHUMW010000036.1"/>
</dbReference>
<evidence type="ECO:0000313" key="3">
    <source>
        <dbReference type="Proteomes" id="UP000435187"/>
    </source>
</evidence>
<feature type="transmembrane region" description="Helical" evidence="1">
    <location>
        <begin position="6"/>
        <end position="22"/>
    </location>
</feature>
<feature type="transmembrane region" description="Helical" evidence="1">
    <location>
        <begin position="34"/>
        <end position="56"/>
    </location>
</feature>
<name>A0A6N7R064_9BACI</name>
<sequence length="220" mass="24902">MDFYLYILITLSYIVLLLVGFIKKSGKNIRSLTFFLYLVIAGLIVDNAIIAFGKFIGTGPFLEKLHLLRYWIHAIVTPTLILFCLGVLRKLGKKRFHSIRTIRIMLTFTCVLILIEIMTVVAKIELKPVSEYGILHYVPETEIEGSHLMIICVSVILLVTGFILYRITKWKWMLTGTIIMGIGSALPIEVESTAFTNALELLLMISLVATDLTFSKKENT</sequence>
<keyword evidence="1" id="KW-0472">Membrane</keyword>
<reference evidence="2 3" key="1">
    <citation type="submission" date="2019-10" db="EMBL/GenBank/DDBJ databases">
        <title>Gracilibacillus salitolerans sp. nov., a moderate halophile isolated from a saline soil in northwest China.</title>
        <authorList>
            <person name="Gan L."/>
        </authorList>
    </citation>
    <scope>NUCLEOTIDE SEQUENCE [LARGE SCALE GENOMIC DNA]</scope>
    <source>
        <strain evidence="2 3">TP2-8</strain>
    </source>
</reference>
<dbReference type="Proteomes" id="UP000435187">
    <property type="component" value="Unassembled WGS sequence"/>
</dbReference>
<organism evidence="2 3">
    <name type="scientific">Gracilibacillus thailandensis</name>
    <dbReference type="NCBI Taxonomy" id="563735"/>
    <lineage>
        <taxon>Bacteria</taxon>
        <taxon>Bacillati</taxon>
        <taxon>Bacillota</taxon>
        <taxon>Bacilli</taxon>
        <taxon>Bacillales</taxon>
        <taxon>Bacillaceae</taxon>
        <taxon>Gracilibacillus</taxon>
    </lineage>
</organism>
<accession>A0A6N7R064</accession>
<comment type="caution">
    <text evidence="2">The sequence shown here is derived from an EMBL/GenBank/DDBJ whole genome shotgun (WGS) entry which is preliminary data.</text>
</comment>
<gene>
    <name evidence="2" type="ORF">GH885_11015</name>
</gene>
<evidence type="ECO:0000256" key="1">
    <source>
        <dbReference type="SAM" id="Phobius"/>
    </source>
</evidence>
<evidence type="ECO:0000313" key="2">
    <source>
        <dbReference type="EMBL" id="MRI66862.1"/>
    </source>
</evidence>
<feature type="transmembrane region" description="Helical" evidence="1">
    <location>
        <begin position="104"/>
        <end position="126"/>
    </location>
</feature>
<keyword evidence="1" id="KW-0812">Transmembrane</keyword>
<feature type="transmembrane region" description="Helical" evidence="1">
    <location>
        <begin position="146"/>
        <end position="165"/>
    </location>
</feature>
<protein>
    <recommendedName>
        <fullName evidence="4">Phospholipid phosphatase</fullName>
    </recommendedName>
</protein>
<evidence type="ECO:0008006" key="4">
    <source>
        <dbReference type="Google" id="ProtNLM"/>
    </source>
</evidence>
<feature type="transmembrane region" description="Helical" evidence="1">
    <location>
        <begin position="68"/>
        <end position="92"/>
    </location>
</feature>